<feature type="region of interest" description="Disordered" evidence="1">
    <location>
        <begin position="1"/>
        <end position="40"/>
    </location>
</feature>
<dbReference type="AlphaFoldDB" id="A0A2P2N4X0"/>
<evidence type="ECO:0000256" key="1">
    <source>
        <dbReference type="SAM" id="MobiDB-lite"/>
    </source>
</evidence>
<dbReference type="EMBL" id="GGEC01057068">
    <property type="protein sequence ID" value="MBX37552.1"/>
    <property type="molecule type" value="Transcribed_RNA"/>
</dbReference>
<sequence length="40" mass="4587">MTLRFVGAFQREKTRSRGSRSEPKTRNQDPAPPTKKNPSE</sequence>
<feature type="compositionally biased region" description="Basic and acidic residues" evidence="1">
    <location>
        <begin position="10"/>
        <end position="27"/>
    </location>
</feature>
<evidence type="ECO:0000313" key="2">
    <source>
        <dbReference type="EMBL" id="MBX37552.1"/>
    </source>
</evidence>
<protein>
    <submittedName>
        <fullName evidence="2">Uncharacterized protein</fullName>
    </submittedName>
</protein>
<name>A0A2P2N4X0_RHIMU</name>
<reference evidence="2" key="1">
    <citation type="submission" date="2018-02" db="EMBL/GenBank/DDBJ databases">
        <title>Rhizophora mucronata_Transcriptome.</title>
        <authorList>
            <person name="Meera S.P."/>
            <person name="Sreeshan A."/>
            <person name="Augustine A."/>
        </authorList>
    </citation>
    <scope>NUCLEOTIDE SEQUENCE</scope>
    <source>
        <tissue evidence="2">Leaf</tissue>
    </source>
</reference>
<organism evidence="2">
    <name type="scientific">Rhizophora mucronata</name>
    <name type="common">Asiatic mangrove</name>
    <dbReference type="NCBI Taxonomy" id="61149"/>
    <lineage>
        <taxon>Eukaryota</taxon>
        <taxon>Viridiplantae</taxon>
        <taxon>Streptophyta</taxon>
        <taxon>Embryophyta</taxon>
        <taxon>Tracheophyta</taxon>
        <taxon>Spermatophyta</taxon>
        <taxon>Magnoliopsida</taxon>
        <taxon>eudicotyledons</taxon>
        <taxon>Gunneridae</taxon>
        <taxon>Pentapetalae</taxon>
        <taxon>rosids</taxon>
        <taxon>fabids</taxon>
        <taxon>Malpighiales</taxon>
        <taxon>Rhizophoraceae</taxon>
        <taxon>Rhizophora</taxon>
    </lineage>
</organism>
<accession>A0A2P2N4X0</accession>
<proteinExistence type="predicted"/>
<feature type="compositionally biased region" description="Pro residues" evidence="1">
    <location>
        <begin position="30"/>
        <end position="40"/>
    </location>
</feature>